<accession>A0A9P8UUX6</accession>
<protein>
    <recommendedName>
        <fullName evidence="3">Zn(2)-C6 fungal-type domain-containing protein</fullName>
    </recommendedName>
</protein>
<dbReference type="InterPro" id="IPR036864">
    <property type="entry name" value="Zn2-C6_fun-type_DNA-bd_sf"/>
</dbReference>
<dbReference type="GO" id="GO:0008270">
    <property type="term" value="F:zinc ion binding"/>
    <property type="evidence" value="ECO:0007669"/>
    <property type="project" value="InterPro"/>
</dbReference>
<dbReference type="GO" id="GO:0001228">
    <property type="term" value="F:DNA-binding transcription activator activity, RNA polymerase II-specific"/>
    <property type="evidence" value="ECO:0007669"/>
    <property type="project" value="TreeGrafter"/>
</dbReference>
<feature type="compositionally biased region" description="Low complexity" evidence="2">
    <location>
        <begin position="74"/>
        <end position="86"/>
    </location>
</feature>
<dbReference type="SMART" id="SM00066">
    <property type="entry name" value="GAL4"/>
    <property type="match status" value="1"/>
</dbReference>
<dbReference type="Gene3D" id="4.10.240.10">
    <property type="entry name" value="Zn(2)-C6 fungal-type DNA-binding domain"/>
    <property type="match status" value="1"/>
</dbReference>
<dbReference type="GeneID" id="70126394"/>
<dbReference type="AlphaFoldDB" id="A0A9P8UUX6"/>
<keyword evidence="5" id="KW-1185">Reference proteome</keyword>
<feature type="domain" description="Zn(2)-C6 fungal-type" evidence="3">
    <location>
        <begin position="19"/>
        <end position="49"/>
    </location>
</feature>
<dbReference type="RefSeq" id="XP_045962893.1">
    <property type="nucleotide sequence ID" value="XM_046097502.1"/>
</dbReference>
<reference evidence="4" key="1">
    <citation type="journal article" date="2021" name="Nat. Commun.">
        <title>Genetic determinants of endophytism in the Arabidopsis root mycobiome.</title>
        <authorList>
            <person name="Mesny F."/>
            <person name="Miyauchi S."/>
            <person name="Thiergart T."/>
            <person name="Pickel B."/>
            <person name="Atanasova L."/>
            <person name="Karlsson M."/>
            <person name="Huettel B."/>
            <person name="Barry K.W."/>
            <person name="Haridas S."/>
            <person name="Chen C."/>
            <person name="Bauer D."/>
            <person name="Andreopoulos W."/>
            <person name="Pangilinan J."/>
            <person name="LaButti K."/>
            <person name="Riley R."/>
            <person name="Lipzen A."/>
            <person name="Clum A."/>
            <person name="Drula E."/>
            <person name="Henrissat B."/>
            <person name="Kohler A."/>
            <person name="Grigoriev I.V."/>
            <person name="Martin F.M."/>
            <person name="Hacquard S."/>
        </authorList>
    </citation>
    <scope>NUCLEOTIDE SEQUENCE</scope>
    <source>
        <strain evidence="4">MPI-SDFR-AT-0073</strain>
    </source>
</reference>
<gene>
    <name evidence="4" type="ORF">BKA67DRAFT_512770</name>
</gene>
<dbReference type="PANTHER" id="PTHR47784">
    <property type="entry name" value="STEROL UPTAKE CONTROL PROTEIN 2"/>
    <property type="match status" value="1"/>
</dbReference>
<dbReference type="PROSITE" id="PS50048">
    <property type="entry name" value="ZN2_CY6_FUNGAL_2"/>
    <property type="match status" value="1"/>
</dbReference>
<sequence length="415" mass="46653">MSTEPNMRVRRSHRKSRNGCVACKQRHVKCDERRPSCINCTTADRVCSFLHSRPRRHVVDVHPSSSLPTPPTALTPSASTPSALTPSALTPSALTPSVASFHSTLPAPEQINLQHLMLLHHLENEVLRSPDPILITGAQNAQLCYDAIFQSAISAPYLMYELLAFSALHCSTVSHDDAGKTKYTHQAAELQTRALALFNATKPEVRSENCMALLVFSSVLGMHTLFDAVASYEDVPDFLDKIIHYLKLHHGVRAITNQSWHVLRNSEIQHCINSIESSDQVYQMENPASQCDRLSSLLDAWRDKLGPGPYNACHEAVRSLCWAFSLHSSLLKPYPLHITMAWPVMISVEFIELVEQRQPVPLIILAHWAMLLHYEREFWVFGGAGRVIIESLSRYVGPYWDDWLVAPKEALGDRR</sequence>
<dbReference type="PROSITE" id="PS00463">
    <property type="entry name" value="ZN2_CY6_FUNGAL_1"/>
    <property type="match status" value="1"/>
</dbReference>
<dbReference type="PANTHER" id="PTHR47784:SF4">
    <property type="entry name" value="ZN(II)2CYS6 TRANSCRIPTION FACTOR (EUROFUNG)"/>
    <property type="match status" value="1"/>
</dbReference>
<evidence type="ECO:0000313" key="5">
    <source>
        <dbReference type="Proteomes" id="UP000758603"/>
    </source>
</evidence>
<dbReference type="Pfam" id="PF00172">
    <property type="entry name" value="Zn_clus"/>
    <property type="match status" value="1"/>
</dbReference>
<evidence type="ECO:0000313" key="4">
    <source>
        <dbReference type="EMBL" id="KAH6658659.1"/>
    </source>
</evidence>
<dbReference type="EMBL" id="JAGPXC010000002">
    <property type="protein sequence ID" value="KAH6658659.1"/>
    <property type="molecule type" value="Genomic_DNA"/>
</dbReference>
<proteinExistence type="predicted"/>
<evidence type="ECO:0000259" key="3">
    <source>
        <dbReference type="PROSITE" id="PS50048"/>
    </source>
</evidence>
<organism evidence="4 5">
    <name type="scientific">Truncatella angustata</name>
    <dbReference type="NCBI Taxonomy" id="152316"/>
    <lineage>
        <taxon>Eukaryota</taxon>
        <taxon>Fungi</taxon>
        <taxon>Dikarya</taxon>
        <taxon>Ascomycota</taxon>
        <taxon>Pezizomycotina</taxon>
        <taxon>Sordariomycetes</taxon>
        <taxon>Xylariomycetidae</taxon>
        <taxon>Amphisphaeriales</taxon>
        <taxon>Sporocadaceae</taxon>
        <taxon>Truncatella</taxon>
    </lineage>
</organism>
<evidence type="ECO:0000256" key="1">
    <source>
        <dbReference type="ARBA" id="ARBA00023242"/>
    </source>
</evidence>
<name>A0A9P8UUX6_9PEZI</name>
<comment type="caution">
    <text evidence="4">The sequence shown here is derived from an EMBL/GenBank/DDBJ whole genome shotgun (WGS) entry which is preliminary data.</text>
</comment>
<dbReference type="OrthoDB" id="4937900at2759"/>
<feature type="region of interest" description="Disordered" evidence="2">
    <location>
        <begin position="60"/>
        <end position="86"/>
    </location>
</feature>
<dbReference type="SUPFAM" id="SSF57701">
    <property type="entry name" value="Zn2/Cys6 DNA-binding domain"/>
    <property type="match status" value="1"/>
</dbReference>
<dbReference type="CDD" id="cd00067">
    <property type="entry name" value="GAL4"/>
    <property type="match status" value="1"/>
</dbReference>
<dbReference type="InterPro" id="IPR053157">
    <property type="entry name" value="Sterol_Uptake_Regulator"/>
</dbReference>
<dbReference type="Proteomes" id="UP000758603">
    <property type="component" value="Unassembled WGS sequence"/>
</dbReference>
<evidence type="ECO:0000256" key="2">
    <source>
        <dbReference type="SAM" id="MobiDB-lite"/>
    </source>
</evidence>
<keyword evidence="1" id="KW-0539">Nucleus</keyword>
<dbReference type="InterPro" id="IPR001138">
    <property type="entry name" value="Zn2Cys6_DnaBD"/>
</dbReference>